<proteinExistence type="inferred from homology"/>
<feature type="region of interest" description="Disordered" evidence="3">
    <location>
        <begin position="73"/>
        <end position="97"/>
    </location>
</feature>
<feature type="compositionally biased region" description="Basic and acidic residues" evidence="3">
    <location>
        <begin position="74"/>
        <end position="88"/>
    </location>
</feature>
<dbReference type="FunFam" id="1.10.10.10:FF:000479">
    <property type="entry name" value="Predicted protein"/>
    <property type="match status" value="1"/>
</dbReference>
<feature type="compositionally biased region" description="Basic and acidic residues" evidence="3">
    <location>
        <begin position="286"/>
        <end position="305"/>
    </location>
</feature>
<feature type="region of interest" description="Disordered" evidence="3">
    <location>
        <begin position="279"/>
        <end position="305"/>
    </location>
</feature>
<organism evidence="5 6">
    <name type="scientific">Nitzschia inconspicua</name>
    <dbReference type="NCBI Taxonomy" id="303405"/>
    <lineage>
        <taxon>Eukaryota</taxon>
        <taxon>Sar</taxon>
        <taxon>Stramenopiles</taxon>
        <taxon>Ochrophyta</taxon>
        <taxon>Bacillariophyta</taxon>
        <taxon>Bacillariophyceae</taxon>
        <taxon>Bacillariophycidae</taxon>
        <taxon>Bacillariales</taxon>
        <taxon>Bacillariaceae</taxon>
        <taxon>Nitzschia</taxon>
    </lineage>
</organism>
<dbReference type="EMBL" id="JAGRRH010000024">
    <property type="protein sequence ID" value="KAG7343411.1"/>
    <property type="molecule type" value="Genomic_DNA"/>
</dbReference>
<reference evidence="5" key="2">
    <citation type="submission" date="2021-04" db="EMBL/GenBank/DDBJ databases">
        <authorList>
            <person name="Podell S."/>
        </authorList>
    </citation>
    <scope>NUCLEOTIDE SEQUENCE</scope>
    <source>
        <strain evidence="5">Hildebrandi</strain>
    </source>
</reference>
<comment type="similarity">
    <text evidence="2">Belongs to the HSF family.</text>
</comment>
<keyword evidence="6" id="KW-1185">Reference proteome</keyword>
<dbReference type="OrthoDB" id="60033at2759"/>
<dbReference type="GO" id="GO:0043565">
    <property type="term" value="F:sequence-specific DNA binding"/>
    <property type="evidence" value="ECO:0007669"/>
    <property type="project" value="InterPro"/>
</dbReference>
<reference evidence="5" key="1">
    <citation type="journal article" date="2021" name="Sci. Rep.">
        <title>Diploid genomic architecture of Nitzschia inconspicua, an elite biomass production diatom.</title>
        <authorList>
            <person name="Oliver A."/>
            <person name="Podell S."/>
            <person name="Pinowska A."/>
            <person name="Traller J.C."/>
            <person name="Smith S.R."/>
            <person name="McClure R."/>
            <person name="Beliaev A."/>
            <person name="Bohutskyi P."/>
            <person name="Hill E.A."/>
            <person name="Rabines A."/>
            <person name="Zheng H."/>
            <person name="Allen L.Z."/>
            <person name="Kuo A."/>
            <person name="Grigoriev I.V."/>
            <person name="Allen A.E."/>
            <person name="Hazlebeck D."/>
            <person name="Allen E.E."/>
        </authorList>
    </citation>
    <scope>NUCLEOTIDE SEQUENCE</scope>
    <source>
        <strain evidence="5">Hildebrandi</strain>
    </source>
</reference>
<dbReference type="InterPro" id="IPR000232">
    <property type="entry name" value="HSF_DNA-bd"/>
</dbReference>
<dbReference type="AlphaFoldDB" id="A0A9K3KHP6"/>
<feature type="compositionally biased region" description="Basic and acidic residues" evidence="3">
    <location>
        <begin position="474"/>
        <end position="484"/>
    </location>
</feature>
<feature type="region of interest" description="Disordered" evidence="3">
    <location>
        <begin position="1"/>
        <end position="53"/>
    </location>
</feature>
<feature type="compositionally biased region" description="Basic and acidic residues" evidence="3">
    <location>
        <begin position="9"/>
        <end position="19"/>
    </location>
</feature>
<dbReference type="Proteomes" id="UP000693970">
    <property type="component" value="Unassembled WGS sequence"/>
</dbReference>
<accession>A0A9K3KHP6</accession>
<name>A0A9K3KHP6_9STRA</name>
<feature type="region of interest" description="Disordered" evidence="3">
    <location>
        <begin position="452"/>
        <end position="484"/>
    </location>
</feature>
<gene>
    <name evidence="5" type="ORF">IV203_021356</name>
</gene>
<keyword evidence="1 5" id="KW-0238">DNA-binding</keyword>
<evidence type="ECO:0000313" key="6">
    <source>
        <dbReference type="Proteomes" id="UP000693970"/>
    </source>
</evidence>
<protein>
    <submittedName>
        <fullName evidence="5">HSF-type DNA-binding protein</fullName>
    </submittedName>
</protein>
<evidence type="ECO:0000259" key="4">
    <source>
        <dbReference type="SMART" id="SM00415"/>
    </source>
</evidence>
<dbReference type="PANTHER" id="PTHR10015">
    <property type="entry name" value="HEAT SHOCK TRANSCRIPTION FACTOR"/>
    <property type="match status" value="1"/>
</dbReference>
<evidence type="ECO:0000256" key="2">
    <source>
        <dbReference type="RuleBase" id="RU004020"/>
    </source>
</evidence>
<dbReference type="Pfam" id="PF00447">
    <property type="entry name" value="HSF_DNA-bind"/>
    <property type="match status" value="1"/>
</dbReference>
<evidence type="ECO:0000256" key="3">
    <source>
        <dbReference type="SAM" id="MobiDB-lite"/>
    </source>
</evidence>
<evidence type="ECO:0000256" key="1">
    <source>
        <dbReference type="ARBA" id="ARBA00023125"/>
    </source>
</evidence>
<evidence type="ECO:0000313" key="5">
    <source>
        <dbReference type="EMBL" id="KAG7343411.1"/>
    </source>
</evidence>
<dbReference type="PANTHER" id="PTHR10015:SF206">
    <property type="entry name" value="HSF-TYPE DNA-BINDING DOMAIN-CONTAINING PROTEIN"/>
    <property type="match status" value="1"/>
</dbReference>
<feature type="domain" description="HSF-type DNA-binding" evidence="4">
    <location>
        <begin position="100"/>
        <end position="196"/>
    </location>
</feature>
<sequence length="484" mass="54400">MSGAGAVDRTAKKGPRGEENDNFQEQHHRKSRIDHQQQQISLPEDENGRVPHTLQLPFHYDDNLQLPVFNAETRQPETKSSEDSDIKKPCAKPLSVDQDTQHSFPLKLMSILENEAVSDVISWLPHGRGFRVHDQQRFENEVCPAYFGQRSKFSSFARKLNRWNFSRVMKGADAGSFYHPSFQRGNRKLCAEITSGSTHSSQSEPINPSVALSIATPGMIRHGLIDGVIQHAMLDRGHTTASIPSIEDEDAALFLGVDPQLLQPTPIHPELDSRRISMGQQASEGTVRDTETDHTRQTSIGHEVRSHTNPSIQHFVDQLERSKQMAELQHYQLNPEHNLHIHGTILENTVAPLEHSVATAGKEQQNQLFAEQKQDPQRYIRDSSMDQKATTMAPHSPSLDSMLFVTGAPVSTTNSSYSDIYEPLHHQNQTGSLNAFNNDLLAVYLQRQHQQNHKSVGEMVHTAESRTSSNHDSQTTHERTDGNE</sequence>
<dbReference type="SMART" id="SM00415">
    <property type="entry name" value="HSF"/>
    <property type="match status" value="1"/>
</dbReference>
<dbReference type="GO" id="GO:0003700">
    <property type="term" value="F:DNA-binding transcription factor activity"/>
    <property type="evidence" value="ECO:0007669"/>
    <property type="project" value="InterPro"/>
</dbReference>
<comment type="caution">
    <text evidence="5">The sequence shown here is derived from an EMBL/GenBank/DDBJ whole genome shotgun (WGS) entry which is preliminary data.</text>
</comment>